<dbReference type="PANTHER" id="PTHR24111:SF0">
    <property type="entry name" value="LEUCINE-RICH REPEAT-CONTAINING PROTEIN"/>
    <property type="match status" value="1"/>
</dbReference>
<keyword evidence="1" id="KW-0677">Repeat</keyword>
<accession>A0ABN9RFL6</accession>
<dbReference type="Gene3D" id="3.80.10.10">
    <property type="entry name" value="Ribonuclease Inhibitor"/>
    <property type="match status" value="2"/>
</dbReference>
<evidence type="ECO:0000313" key="2">
    <source>
        <dbReference type="EMBL" id="CAK0816465.1"/>
    </source>
</evidence>
<proteinExistence type="predicted"/>
<dbReference type="InterPro" id="IPR001611">
    <property type="entry name" value="Leu-rich_rpt"/>
</dbReference>
<dbReference type="SUPFAM" id="SSF52047">
    <property type="entry name" value="RNI-like"/>
    <property type="match status" value="1"/>
</dbReference>
<organism evidence="2 3">
    <name type="scientific">Prorocentrum cordatum</name>
    <dbReference type="NCBI Taxonomy" id="2364126"/>
    <lineage>
        <taxon>Eukaryota</taxon>
        <taxon>Sar</taxon>
        <taxon>Alveolata</taxon>
        <taxon>Dinophyceae</taxon>
        <taxon>Prorocentrales</taxon>
        <taxon>Prorocentraceae</taxon>
        <taxon>Prorocentrum</taxon>
    </lineage>
</organism>
<name>A0ABN9RFL6_9DINO</name>
<dbReference type="Proteomes" id="UP001189429">
    <property type="component" value="Unassembled WGS sequence"/>
</dbReference>
<protein>
    <submittedName>
        <fullName evidence="2">Uncharacterized protein</fullName>
    </submittedName>
</protein>
<dbReference type="PANTHER" id="PTHR24111">
    <property type="entry name" value="LEUCINE-RICH REPEAT-CONTAINING PROTEIN 34"/>
    <property type="match status" value="1"/>
</dbReference>
<gene>
    <name evidence="2" type="ORF">PCOR1329_LOCUS19416</name>
</gene>
<dbReference type="InterPro" id="IPR052201">
    <property type="entry name" value="LRR-containing_regulator"/>
</dbReference>
<dbReference type="InterPro" id="IPR032675">
    <property type="entry name" value="LRR_dom_sf"/>
</dbReference>
<evidence type="ECO:0000256" key="1">
    <source>
        <dbReference type="ARBA" id="ARBA00022737"/>
    </source>
</evidence>
<comment type="caution">
    <text evidence="2">The sequence shown here is derived from an EMBL/GenBank/DDBJ whole genome shotgun (WGS) entry which is preliminary data.</text>
</comment>
<sequence length="432" mass="47972">MFRVFFVICRHKCKGQEEDITPLFALASVSADLDFLFEILFVLENATGLTMLHSQGDVELPSWLVNSLWVSLVLAGVSWYLQTFDAAGLRTCLSKFDLSTGSVKAWCTVIEDIPAVVLSLLVSMWGADGAFTYNGNFGAVAMANIVTAGFSALIKLAEAWEERRNLFVNYKGEEVSLNGKCLGDAVIARVAKRLCQNTTVIKVELNNNFIENTKCLGRMLCENKTLVSLDISFNRITDIAPVTEALNRNRRAALRILKVRGNKIRHIEEGAWMTSLTEVDISQNDLDDDSGKAIANMLDQNKTLEILKLWGNVRIRSSIPAMAKALRDNTTLTVLGIPLFHGGKMLGEMLTQNKTLQRLAILSSEKTDIVFGGNDENLDMQPIVDALRQNQASKLNLLVLPFATLMDWRERLQAAKSGLRVEMPTSERVARL</sequence>
<dbReference type="PROSITE" id="PS51450">
    <property type="entry name" value="LRR"/>
    <property type="match status" value="1"/>
</dbReference>
<evidence type="ECO:0000313" key="3">
    <source>
        <dbReference type="Proteomes" id="UP001189429"/>
    </source>
</evidence>
<reference evidence="2" key="1">
    <citation type="submission" date="2023-10" db="EMBL/GenBank/DDBJ databases">
        <authorList>
            <person name="Chen Y."/>
            <person name="Shah S."/>
            <person name="Dougan E. K."/>
            <person name="Thang M."/>
            <person name="Chan C."/>
        </authorList>
    </citation>
    <scope>NUCLEOTIDE SEQUENCE [LARGE SCALE GENOMIC DNA]</scope>
</reference>
<dbReference type="EMBL" id="CAUYUJ010006198">
    <property type="protein sequence ID" value="CAK0816465.1"/>
    <property type="molecule type" value="Genomic_DNA"/>
</dbReference>
<dbReference type="Pfam" id="PF13516">
    <property type="entry name" value="LRR_6"/>
    <property type="match status" value="2"/>
</dbReference>
<keyword evidence="3" id="KW-1185">Reference proteome</keyword>